<reference evidence="1 2" key="1">
    <citation type="submission" date="2014-11" db="EMBL/GenBank/DDBJ databases">
        <title>Comparative genomics of Methylobacterium species.</title>
        <authorList>
            <person name="Chaudhry V."/>
            <person name="Patil P.B."/>
        </authorList>
    </citation>
    <scope>NUCLEOTIDE SEQUENCE [LARGE SCALE GENOMIC DNA]</scope>
    <source>
        <strain evidence="1 2">SE3.6</strain>
    </source>
</reference>
<evidence type="ECO:0000313" key="2">
    <source>
        <dbReference type="Proteomes" id="UP000036471"/>
    </source>
</evidence>
<keyword evidence="2" id="KW-1185">Reference proteome</keyword>
<comment type="caution">
    <text evidence="1">The sequence shown here is derived from an EMBL/GenBank/DDBJ whole genome shotgun (WGS) entry which is preliminary data.</text>
</comment>
<evidence type="ECO:0000313" key="1">
    <source>
        <dbReference type="EMBL" id="KMO22506.1"/>
    </source>
</evidence>
<dbReference type="Proteomes" id="UP000036471">
    <property type="component" value="Unassembled WGS sequence"/>
</dbReference>
<dbReference type="RefSeq" id="WP_048426407.1">
    <property type="nucleotide sequence ID" value="NZ_JTHF01000038.1"/>
</dbReference>
<gene>
    <name evidence="1" type="ORF">QR79_15695</name>
</gene>
<sequence>MGEPPSGGRCAPHGPVSVATGEYLETWHDFLIPATLPFDGARYMGLKLPLPAGYASPLGPCQISMFDEIVANPEPGPLDFHQADGKVVRFDRPFNFLASHNAGFPHLDLRAPWLRQLELRDRRLIKHFRQDEDDIYRLVRIEGLDGHAITFLRDADGVLERAGGHRRAGARLHER</sequence>
<proteinExistence type="predicted"/>
<name>A0ABR5HBG8_9HYPH</name>
<accession>A0ABR5HBG8</accession>
<protein>
    <submittedName>
        <fullName evidence="1">Uncharacterized protein</fullName>
    </submittedName>
</protein>
<dbReference type="EMBL" id="JTHG01000134">
    <property type="protein sequence ID" value="KMO22506.1"/>
    <property type="molecule type" value="Genomic_DNA"/>
</dbReference>
<organism evidence="1 2">
    <name type="scientific">Methylobacterium indicum</name>
    <dbReference type="NCBI Taxonomy" id="1775910"/>
    <lineage>
        <taxon>Bacteria</taxon>
        <taxon>Pseudomonadati</taxon>
        <taxon>Pseudomonadota</taxon>
        <taxon>Alphaproteobacteria</taxon>
        <taxon>Hyphomicrobiales</taxon>
        <taxon>Methylobacteriaceae</taxon>
        <taxon>Methylobacterium</taxon>
    </lineage>
</organism>